<evidence type="ECO:0000313" key="9">
    <source>
        <dbReference type="Proteomes" id="UP000632535"/>
    </source>
</evidence>
<comment type="caution">
    <text evidence="8">The sequence shown here is derived from an EMBL/GenBank/DDBJ whole genome shotgun (WGS) entry which is preliminary data.</text>
</comment>
<sequence length="311" mass="32201">MSRSTSRPTARRTVRTVGALAAVALTAAACAPGSSDAADGAATGSAEDPVKIGVVSSGEDYWETFTQAAADEGITVEIVNFSDYQLPNQGLTDGDLDLNQFQHLQFLAGYNVNSGADLTPIGATAVYPLALYSATHESVEDIPDGGEVAIPNDDTNQARALLVLQEAGLITLEGGGTAFSTPADVVAEKSKVTVTPVDAAQTALALQDVDASIINNDFVGDAGLTSDDAIFSDDPDSAAAEPYINVWVSRAEDKDDETLNKLIDIFHTPEIEKGVLEASGDTGVIKDNDAADLQRILDGIEGDLAGTEAQG</sequence>
<accession>A0ABQ2B3T5</accession>
<protein>
    <submittedName>
        <fullName evidence="8">ABC transporter substrate-binding protein</fullName>
    </submittedName>
</protein>
<dbReference type="PANTHER" id="PTHR30429">
    <property type="entry name" value="D-METHIONINE-BINDING LIPOPROTEIN METQ"/>
    <property type="match status" value="1"/>
</dbReference>
<dbReference type="RefSeq" id="WP_188522112.1">
    <property type="nucleotide sequence ID" value="NZ_BMDG01000002.1"/>
</dbReference>
<feature type="signal peptide" evidence="7">
    <location>
        <begin position="1"/>
        <end position="37"/>
    </location>
</feature>
<dbReference type="InterPro" id="IPR006311">
    <property type="entry name" value="TAT_signal"/>
</dbReference>
<keyword evidence="5" id="KW-0564">Palmitate</keyword>
<dbReference type="Pfam" id="PF03180">
    <property type="entry name" value="Lipoprotein_9"/>
    <property type="match status" value="1"/>
</dbReference>
<dbReference type="SUPFAM" id="SSF53850">
    <property type="entry name" value="Periplasmic binding protein-like II"/>
    <property type="match status" value="1"/>
</dbReference>
<gene>
    <name evidence="8" type="ORF">GCM10007368_05240</name>
</gene>
<evidence type="ECO:0000256" key="4">
    <source>
        <dbReference type="ARBA" id="ARBA00023136"/>
    </source>
</evidence>
<dbReference type="PANTHER" id="PTHR30429:SF3">
    <property type="entry name" value="LIPOPROTEIN"/>
    <property type="match status" value="1"/>
</dbReference>
<dbReference type="Proteomes" id="UP000632535">
    <property type="component" value="Unassembled WGS sequence"/>
</dbReference>
<dbReference type="PROSITE" id="PS51318">
    <property type="entry name" value="TAT"/>
    <property type="match status" value="1"/>
</dbReference>
<comment type="similarity">
    <text evidence="2">Belongs to the NlpA lipoprotein family.</text>
</comment>
<dbReference type="Gene3D" id="3.40.190.10">
    <property type="entry name" value="Periplasmic binding protein-like II"/>
    <property type="match status" value="2"/>
</dbReference>
<evidence type="ECO:0000256" key="7">
    <source>
        <dbReference type="SAM" id="SignalP"/>
    </source>
</evidence>
<dbReference type="InterPro" id="IPR004872">
    <property type="entry name" value="Lipoprotein_NlpA"/>
</dbReference>
<dbReference type="EMBL" id="BMDG01000002">
    <property type="protein sequence ID" value="GGI05255.1"/>
    <property type="molecule type" value="Genomic_DNA"/>
</dbReference>
<feature type="chain" id="PRO_5046967278" evidence="7">
    <location>
        <begin position="38"/>
        <end position="311"/>
    </location>
</feature>
<dbReference type="PROSITE" id="PS51257">
    <property type="entry name" value="PROKAR_LIPOPROTEIN"/>
    <property type="match status" value="1"/>
</dbReference>
<evidence type="ECO:0000313" key="8">
    <source>
        <dbReference type="EMBL" id="GGI05255.1"/>
    </source>
</evidence>
<evidence type="ECO:0000256" key="1">
    <source>
        <dbReference type="ARBA" id="ARBA00004635"/>
    </source>
</evidence>
<keyword evidence="3 7" id="KW-0732">Signal</keyword>
<evidence type="ECO:0000256" key="6">
    <source>
        <dbReference type="ARBA" id="ARBA00023288"/>
    </source>
</evidence>
<organism evidence="8 9">
    <name type="scientific">Isoptericola cucumis</name>
    <dbReference type="NCBI Taxonomy" id="1776856"/>
    <lineage>
        <taxon>Bacteria</taxon>
        <taxon>Bacillati</taxon>
        <taxon>Actinomycetota</taxon>
        <taxon>Actinomycetes</taxon>
        <taxon>Micrococcales</taxon>
        <taxon>Promicromonosporaceae</taxon>
        <taxon>Isoptericola</taxon>
    </lineage>
</organism>
<comment type="subcellular location">
    <subcellularLocation>
        <location evidence="1">Membrane</location>
        <topology evidence="1">Lipid-anchor</topology>
    </subcellularLocation>
</comment>
<evidence type="ECO:0000256" key="5">
    <source>
        <dbReference type="ARBA" id="ARBA00023139"/>
    </source>
</evidence>
<reference evidence="9" key="1">
    <citation type="journal article" date="2019" name="Int. J. Syst. Evol. Microbiol.">
        <title>The Global Catalogue of Microorganisms (GCM) 10K type strain sequencing project: providing services to taxonomists for standard genome sequencing and annotation.</title>
        <authorList>
            <consortium name="The Broad Institute Genomics Platform"/>
            <consortium name="The Broad Institute Genome Sequencing Center for Infectious Disease"/>
            <person name="Wu L."/>
            <person name="Ma J."/>
        </authorList>
    </citation>
    <scope>NUCLEOTIDE SEQUENCE [LARGE SCALE GENOMIC DNA]</scope>
    <source>
        <strain evidence="9">CCM 8653</strain>
    </source>
</reference>
<keyword evidence="6" id="KW-0449">Lipoprotein</keyword>
<evidence type="ECO:0000256" key="3">
    <source>
        <dbReference type="ARBA" id="ARBA00022729"/>
    </source>
</evidence>
<name>A0ABQ2B3T5_9MICO</name>
<evidence type="ECO:0000256" key="2">
    <source>
        <dbReference type="ARBA" id="ARBA00008973"/>
    </source>
</evidence>
<keyword evidence="4" id="KW-0472">Membrane</keyword>
<proteinExistence type="inferred from homology"/>
<keyword evidence="9" id="KW-1185">Reference proteome</keyword>